<protein>
    <submittedName>
        <fullName evidence="6">Acetylglutamate kinase</fullName>
        <ecNumber evidence="6">2.7.2.8</ecNumber>
    </submittedName>
</protein>
<dbReference type="InterPro" id="IPR036393">
    <property type="entry name" value="AceGlu_kinase-like_sf"/>
</dbReference>
<dbReference type="AlphaFoldDB" id="A0A645DXP9"/>
<dbReference type="GO" id="GO:0005524">
    <property type="term" value="F:ATP binding"/>
    <property type="evidence" value="ECO:0007669"/>
    <property type="project" value="UniProtKB-KW"/>
</dbReference>
<evidence type="ECO:0000256" key="2">
    <source>
        <dbReference type="ARBA" id="ARBA00022741"/>
    </source>
</evidence>
<accession>A0A645DXP9</accession>
<dbReference type="Gene3D" id="3.40.1160.10">
    <property type="entry name" value="Acetylglutamate kinase-like"/>
    <property type="match status" value="1"/>
</dbReference>
<sequence>MSVDGEAVDLGLVGDVVHVRPRAIQDLIDAGRIPVVATVAPDDNGQVLNVNADTAASALAVALKADKLVVLTDVEGLYRDWPASEEIITEITASELAALLPDLASGMVPKMEACLRAVRGGLNRATVIDGRVPHALLLEIFTNAGMGTMVVADKENIDD</sequence>
<dbReference type="InterPro" id="IPR001057">
    <property type="entry name" value="Glu/AcGlu_kinase"/>
</dbReference>
<feature type="domain" description="Aspartate/glutamate/uridylate kinase" evidence="5">
    <location>
        <begin position="8"/>
        <end position="127"/>
    </location>
</feature>
<organism evidence="6">
    <name type="scientific">bioreactor metagenome</name>
    <dbReference type="NCBI Taxonomy" id="1076179"/>
    <lineage>
        <taxon>unclassified sequences</taxon>
        <taxon>metagenomes</taxon>
        <taxon>ecological metagenomes</taxon>
    </lineage>
</organism>
<evidence type="ECO:0000256" key="4">
    <source>
        <dbReference type="ARBA" id="ARBA00022840"/>
    </source>
</evidence>
<dbReference type="InterPro" id="IPR001048">
    <property type="entry name" value="Asp/Glu/Uridylate_kinase"/>
</dbReference>
<reference evidence="6" key="1">
    <citation type="submission" date="2019-08" db="EMBL/GenBank/DDBJ databases">
        <authorList>
            <person name="Kucharzyk K."/>
            <person name="Murdoch R.W."/>
            <person name="Higgins S."/>
            <person name="Loffler F."/>
        </authorList>
    </citation>
    <scope>NUCLEOTIDE SEQUENCE</scope>
</reference>
<dbReference type="PANTHER" id="PTHR23342">
    <property type="entry name" value="N-ACETYLGLUTAMATE SYNTHASE"/>
    <property type="match status" value="1"/>
</dbReference>
<gene>
    <name evidence="6" type="primary">argB_26</name>
    <name evidence="6" type="ORF">SDC9_141050</name>
</gene>
<evidence type="ECO:0000256" key="3">
    <source>
        <dbReference type="ARBA" id="ARBA00022777"/>
    </source>
</evidence>
<keyword evidence="1 6" id="KW-0808">Transferase</keyword>
<dbReference type="EC" id="2.7.2.8" evidence="6"/>
<dbReference type="PRINTS" id="PR00474">
    <property type="entry name" value="GLU5KINASE"/>
</dbReference>
<dbReference type="GO" id="GO:0003991">
    <property type="term" value="F:acetylglutamate kinase activity"/>
    <property type="evidence" value="ECO:0007669"/>
    <property type="project" value="UniProtKB-EC"/>
</dbReference>
<evidence type="ECO:0000313" key="6">
    <source>
        <dbReference type="EMBL" id="MPM93908.1"/>
    </source>
</evidence>
<comment type="caution">
    <text evidence="6">The sequence shown here is derived from an EMBL/GenBank/DDBJ whole genome shotgun (WGS) entry which is preliminary data.</text>
</comment>
<keyword evidence="4" id="KW-0067">ATP-binding</keyword>
<dbReference type="SUPFAM" id="SSF53633">
    <property type="entry name" value="Carbamate kinase-like"/>
    <property type="match status" value="1"/>
</dbReference>
<dbReference type="EMBL" id="VSSQ01040610">
    <property type="protein sequence ID" value="MPM93908.1"/>
    <property type="molecule type" value="Genomic_DNA"/>
</dbReference>
<evidence type="ECO:0000259" key="5">
    <source>
        <dbReference type="Pfam" id="PF00696"/>
    </source>
</evidence>
<keyword evidence="2" id="KW-0547">Nucleotide-binding</keyword>
<evidence type="ECO:0000256" key="1">
    <source>
        <dbReference type="ARBA" id="ARBA00022679"/>
    </source>
</evidence>
<dbReference type="GO" id="GO:0006526">
    <property type="term" value="P:L-arginine biosynthetic process"/>
    <property type="evidence" value="ECO:0007669"/>
    <property type="project" value="TreeGrafter"/>
</dbReference>
<dbReference type="PANTHER" id="PTHR23342:SF0">
    <property type="entry name" value="N-ACETYLGLUTAMATE SYNTHASE, MITOCHONDRIAL"/>
    <property type="match status" value="1"/>
</dbReference>
<dbReference type="Pfam" id="PF00696">
    <property type="entry name" value="AA_kinase"/>
    <property type="match status" value="1"/>
</dbReference>
<keyword evidence="3 6" id="KW-0418">Kinase</keyword>
<name>A0A645DXP9_9ZZZZ</name>
<proteinExistence type="predicted"/>